<dbReference type="Gene3D" id="3.40.50.1000">
    <property type="entry name" value="HAD superfamily/HAD-like"/>
    <property type="match status" value="1"/>
</dbReference>
<dbReference type="Pfam" id="PF00702">
    <property type="entry name" value="Hydrolase"/>
    <property type="match status" value="1"/>
</dbReference>
<dbReference type="SFLD" id="SFLDG01129">
    <property type="entry name" value="C1.5:_HAD__Beta-PGM__Phosphata"/>
    <property type="match status" value="1"/>
</dbReference>
<gene>
    <name evidence="1" type="ORF">H8E79_05285</name>
</gene>
<accession>A0A8J6NAP6</accession>
<dbReference type="SUPFAM" id="SSF56784">
    <property type="entry name" value="HAD-like"/>
    <property type="match status" value="1"/>
</dbReference>
<organism evidence="1 2">
    <name type="scientific">Candidatus Desulfatifera sulfidica</name>
    <dbReference type="NCBI Taxonomy" id="2841691"/>
    <lineage>
        <taxon>Bacteria</taxon>
        <taxon>Pseudomonadati</taxon>
        <taxon>Thermodesulfobacteriota</taxon>
        <taxon>Desulfobulbia</taxon>
        <taxon>Desulfobulbales</taxon>
        <taxon>Desulfobulbaceae</taxon>
        <taxon>Candidatus Desulfatifera</taxon>
    </lineage>
</organism>
<protein>
    <submittedName>
        <fullName evidence="1">HAD hydrolase-like protein</fullName>
    </submittedName>
</protein>
<keyword evidence="1" id="KW-0378">Hydrolase</keyword>
<evidence type="ECO:0000313" key="2">
    <source>
        <dbReference type="Proteomes" id="UP000599024"/>
    </source>
</evidence>
<comment type="caution">
    <text evidence="1">The sequence shown here is derived from an EMBL/GenBank/DDBJ whole genome shotgun (WGS) entry which is preliminary data.</text>
</comment>
<proteinExistence type="predicted"/>
<dbReference type="InterPro" id="IPR023214">
    <property type="entry name" value="HAD_sf"/>
</dbReference>
<reference evidence="1 2" key="1">
    <citation type="submission" date="2020-08" db="EMBL/GenBank/DDBJ databases">
        <title>Bridging the membrane lipid divide: bacteria of the FCB group superphylum have the potential to synthesize archaeal ether lipids.</title>
        <authorList>
            <person name="Villanueva L."/>
            <person name="Von Meijenfeldt F.A.B."/>
            <person name="Westbye A.B."/>
            <person name="Yadav S."/>
            <person name="Hopmans E.C."/>
            <person name="Dutilh B.E."/>
            <person name="Sinninghe Damste J.S."/>
        </authorList>
    </citation>
    <scope>NUCLEOTIDE SEQUENCE [LARGE SCALE GENOMIC DNA]</scope>
    <source>
        <strain evidence="1">NIOZ-UU81</strain>
    </source>
</reference>
<dbReference type="PANTHER" id="PTHR43434">
    <property type="entry name" value="PHOSPHOGLYCOLATE PHOSPHATASE"/>
    <property type="match status" value="1"/>
</dbReference>
<sequence>MNRETTAQIQPDFSWDAIDTVLLDMDGTLLDKYFDDHFWEEYVPKVFAETHNLTPTEARKKLMARYKRVESTLQWCDLDYWSEQLGLDIPELKCKIDHLIQVHPYVIDFLKFLRGIGKEVHLVTNAHSKTLEIKMRKTDLGPWFDRIVCAEEMGEAKEQPIFWERLEEHLGYDKKRTLLADDTTKVLDSARSYGMGHLIFVAKPSSRLPVKYSDQYSSIVTFDELITSKD</sequence>
<dbReference type="InterPro" id="IPR050155">
    <property type="entry name" value="HAD-like_hydrolase_sf"/>
</dbReference>
<dbReference type="CDD" id="cd01427">
    <property type="entry name" value="HAD_like"/>
    <property type="match status" value="1"/>
</dbReference>
<dbReference type="SFLD" id="SFLDS00003">
    <property type="entry name" value="Haloacid_Dehalogenase"/>
    <property type="match status" value="1"/>
</dbReference>
<dbReference type="GO" id="GO:0006281">
    <property type="term" value="P:DNA repair"/>
    <property type="evidence" value="ECO:0007669"/>
    <property type="project" value="TreeGrafter"/>
</dbReference>
<evidence type="ECO:0000313" key="1">
    <source>
        <dbReference type="EMBL" id="MBC8208560.1"/>
    </source>
</evidence>
<dbReference type="AlphaFoldDB" id="A0A8J6NAP6"/>
<name>A0A8J6NAP6_9BACT</name>
<dbReference type="GO" id="GO:0008967">
    <property type="term" value="F:phosphoglycolate phosphatase activity"/>
    <property type="evidence" value="ECO:0007669"/>
    <property type="project" value="TreeGrafter"/>
</dbReference>
<dbReference type="EMBL" id="JACNLK010000045">
    <property type="protein sequence ID" value="MBC8208560.1"/>
    <property type="molecule type" value="Genomic_DNA"/>
</dbReference>
<dbReference type="Proteomes" id="UP000599024">
    <property type="component" value="Unassembled WGS sequence"/>
</dbReference>
<dbReference type="InterPro" id="IPR036412">
    <property type="entry name" value="HAD-like_sf"/>
</dbReference>
<dbReference type="PANTHER" id="PTHR43434:SF3">
    <property type="entry name" value="GMP_IMP NUCLEOTIDASE YRFG"/>
    <property type="match status" value="1"/>
</dbReference>
<dbReference type="GO" id="GO:0005829">
    <property type="term" value="C:cytosol"/>
    <property type="evidence" value="ECO:0007669"/>
    <property type="project" value="TreeGrafter"/>
</dbReference>